<dbReference type="Proteomes" id="UP000463983">
    <property type="component" value="Chromosome"/>
</dbReference>
<proteinExistence type="predicted"/>
<dbReference type="AlphaFoldDB" id="A0A857NI42"/>
<name>A0A857NI42_9BACT</name>
<reference evidence="2" key="1">
    <citation type="journal article" date="2020" name="Microorganisms">
        <title>Complete Genome of a Member of a New Bacterial Lineage in the Microgenomates Group Reveals an Unusual Nucleotide Composition Disparity Between Two Strands of DNA and Limited Metabolic Potential.</title>
        <authorList>
            <person name="Kadnikov V.V."/>
            <person name="Mardanov A.V."/>
            <person name="Beletsky A.V."/>
            <person name="Karnachuk O.V."/>
            <person name="Ravin N.V."/>
        </authorList>
    </citation>
    <scope>NUCLEOTIDE SEQUENCE [LARGE SCALE GENOMIC DNA]</scope>
</reference>
<dbReference type="EMBL" id="CP047901">
    <property type="protein sequence ID" value="QHO63718.1"/>
    <property type="molecule type" value="Genomic_DNA"/>
</dbReference>
<evidence type="ECO:0000313" key="1">
    <source>
        <dbReference type="EMBL" id="QHO63718.1"/>
    </source>
</evidence>
<organism evidence="1 2">
    <name type="scientific">Candidatus Chazhemtobacterium aquaticus</name>
    <dbReference type="NCBI Taxonomy" id="2715735"/>
    <lineage>
        <taxon>Bacteria</taxon>
        <taxon>Candidatus Chazhemtobacteraceae</taxon>
        <taxon>Candidatus Chazhemtobacterium</taxon>
    </lineage>
</organism>
<dbReference type="KEGG" id="caqa:MICH65_0737"/>
<dbReference type="RefSeq" id="WP_161932085.1">
    <property type="nucleotide sequence ID" value="NZ_CP047901.1"/>
</dbReference>
<evidence type="ECO:0000313" key="2">
    <source>
        <dbReference type="Proteomes" id="UP000463983"/>
    </source>
</evidence>
<dbReference type="Gene3D" id="3.40.630.10">
    <property type="entry name" value="Zn peptidases"/>
    <property type="match status" value="1"/>
</dbReference>
<protein>
    <submittedName>
        <fullName evidence="1">Uncharacterized protein</fullName>
    </submittedName>
</protein>
<gene>
    <name evidence="1" type="ORF">MICH65_0737</name>
</gene>
<sequence length="180" mass="20305">MTYTDGPVIRVSDGDIVYQQSDKTNQAEHLALNAAANARLEIQHGPLTNNCNSTPHILFGNTPHVIGVTIPCEHKHNFTNEGTFEHEAIRISDLHTTTKLLQQMITDIDAPIKRNTSALLEQIYPVYRLDPQSLTSKRKLWSQSYAWALPRLQSGQLFPTNQLSATRLRLKHIKASIQSR</sequence>
<accession>A0A857NI42</accession>
<keyword evidence="2" id="KW-1185">Reference proteome</keyword>